<reference evidence="1 2" key="1">
    <citation type="journal article" date="2017" name="ISME J.">
        <title>Energy and carbon metabolisms in a deep terrestrial subsurface fluid microbial community.</title>
        <authorList>
            <person name="Momper L."/>
            <person name="Jungbluth S.P."/>
            <person name="Lee M.D."/>
            <person name="Amend J.P."/>
        </authorList>
    </citation>
    <scope>NUCLEOTIDE SEQUENCE [LARGE SCALE GENOMIC DNA]</scope>
    <source>
        <strain evidence="1">SURF_5</strain>
    </source>
</reference>
<sequence length="279" mass="30840">MLQYSVESRVGELALFPLLTTKEEEEMGRLIDEGKELEDLLRLKGKVVAYRKLEKAEELSAIPNVHIPERTFTFCQVPFMVRALGMTVGATENSPMLDRCMRLHGLKNPDADSMARESAMLSTTWFGSAEEAMEQQKDYKRIPAGGAIAAAPLTDGKFEPDVVLIYGNPAQIMMIMCGLQKEKYEKFQFSFIGEGACADSLGQCYVDRKPALAIPCYGERALGQVADDEIVIALPPDKLAPALSGIRKLAKVRLSYPVSYIGGLADVIPILSQIYTMHR</sequence>
<dbReference type="Pfam" id="PF02596">
    <property type="entry name" value="DUF169"/>
    <property type="match status" value="1"/>
</dbReference>
<evidence type="ECO:0000313" key="1">
    <source>
        <dbReference type="EMBL" id="RJP21373.1"/>
    </source>
</evidence>
<evidence type="ECO:0000313" key="2">
    <source>
        <dbReference type="Proteomes" id="UP000265882"/>
    </source>
</evidence>
<gene>
    <name evidence="1" type="ORF">C4520_10190</name>
</gene>
<dbReference type="PANTHER" id="PTHR37954:SF3">
    <property type="entry name" value="DUF169 DOMAIN-CONTAINING PROTEIN"/>
    <property type="match status" value="1"/>
</dbReference>
<name>A0A3A4NL24_ABYX5</name>
<organism evidence="1 2">
    <name type="scientific">Abyssobacteria bacterium (strain SURF_5)</name>
    <dbReference type="NCBI Taxonomy" id="2093360"/>
    <lineage>
        <taxon>Bacteria</taxon>
        <taxon>Pseudomonadati</taxon>
        <taxon>Candidatus Hydrogenedentota</taxon>
        <taxon>Candidatus Abyssobacteria</taxon>
    </lineage>
</organism>
<comment type="caution">
    <text evidence="1">The sequence shown here is derived from an EMBL/GenBank/DDBJ whole genome shotgun (WGS) entry which is preliminary data.</text>
</comment>
<accession>A0A3A4NL24</accession>
<dbReference type="AlphaFoldDB" id="A0A3A4NL24"/>
<proteinExistence type="predicted"/>
<dbReference type="InterPro" id="IPR003748">
    <property type="entry name" value="DUF169"/>
</dbReference>
<dbReference type="PANTHER" id="PTHR37954">
    <property type="entry name" value="BLL4979 PROTEIN"/>
    <property type="match status" value="1"/>
</dbReference>
<dbReference type="EMBL" id="QZKU01000068">
    <property type="protein sequence ID" value="RJP21373.1"/>
    <property type="molecule type" value="Genomic_DNA"/>
</dbReference>
<dbReference type="Proteomes" id="UP000265882">
    <property type="component" value="Unassembled WGS sequence"/>
</dbReference>
<evidence type="ECO:0008006" key="3">
    <source>
        <dbReference type="Google" id="ProtNLM"/>
    </source>
</evidence>
<protein>
    <recommendedName>
        <fullName evidence="3">DUF169 domain-containing protein</fullName>
    </recommendedName>
</protein>